<sequence length="347" mass="37919">MRDVVIAVLCSHRQILVVFNKSDYINRLRFLESMVAELDFLDDIFLEPKENTEKNVGKFRPKVRAKTAKAATKPSETAASASMPVGLDSNVDPVSPSSADQGAPNKNEESLVHTEASHDVRQVYEGDVDMQMHHDKSEAQEVLETFSLESGARALSQVAGTSGVNLMETCFRINDVNSSGNESVPAVNLSSSSPTKTNTNEQPLVESEELVNNLKDSIDGSQDRENDHNSHALPGQGIDELGANMLANMESLDDFSSQPNATGVNNGEKVQPKRQQKEGKRKSVSFVLPDANDSAAPTENYTEQSNPIETDIPSQDTMACENLEDGLDSSPMPDDWFADFVMKPTKE</sequence>
<feature type="compositionally biased region" description="Polar residues" evidence="1">
    <location>
        <begin position="177"/>
        <end position="202"/>
    </location>
</feature>
<gene>
    <name evidence="2" type="ORF">ACMD2_08372</name>
</gene>
<protein>
    <submittedName>
        <fullName evidence="2">Uncharacterized protein</fullName>
    </submittedName>
</protein>
<evidence type="ECO:0000313" key="2">
    <source>
        <dbReference type="EMBL" id="OAY83680.1"/>
    </source>
</evidence>
<feature type="compositionally biased region" description="Basic and acidic residues" evidence="1">
    <location>
        <begin position="216"/>
        <end position="230"/>
    </location>
</feature>
<feature type="region of interest" description="Disordered" evidence="1">
    <location>
        <begin position="65"/>
        <end position="117"/>
    </location>
</feature>
<name>A0A199W447_ANACO</name>
<evidence type="ECO:0000313" key="3">
    <source>
        <dbReference type="Proteomes" id="UP000092600"/>
    </source>
</evidence>
<proteinExistence type="predicted"/>
<feature type="non-terminal residue" evidence="2">
    <location>
        <position position="347"/>
    </location>
</feature>
<feature type="region of interest" description="Disordered" evidence="1">
    <location>
        <begin position="177"/>
        <end position="238"/>
    </location>
</feature>
<feature type="compositionally biased region" description="Basic and acidic residues" evidence="1">
    <location>
        <begin position="106"/>
        <end position="117"/>
    </location>
</feature>
<feature type="compositionally biased region" description="Low complexity" evidence="1">
    <location>
        <begin position="68"/>
        <end position="82"/>
    </location>
</feature>
<reference evidence="2 3" key="1">
    <citation type="journal article" date="2016" name="DNA Res.">
        <title>The draft genome of MD-2 pineapple using hybrid error correction of long reads.</title>
        <authorList>
            <person name="Redwan R.M."/>
            <person name="Saidin A."/>
            <person name="Kumar S.V."/>
        </authorList>
    </citation>
    <scope>NUCLEOTIDE SEQUENCE [LARGE SCALE GENOMIC DNA]</scope>
    <source>
        <strain evidence="3">cv. MD2</strain>
        <tissue evidence="2">Leaf</tissue>
    </source>
</reference>
<comment type="caution">
    <text evidence="2">The sequence shown here is derived from an EMBL/GenBank/DDBJ whole genome shotgun (WGS) entry which is preliminary data.</text>
</comment>
<dbReference type="AlphaFoldDB" id="A0A199W447"/>
<dbReference type="EMBL" id="LSRQ01000321">
    <property type="protein sequence ID" value="OAY83680.1"/>
    <property type="molecule type" value="Genomic_DNA"/>
</dbReference>
<organism evidence="2 3">
    <name type="scientific">Ananas comosus</name>
    <name type="common">Pineapple</name>
    <name type="synonym">Ananas ananas</name>
    <dbReference type="NCBI Taxonomy" id="4615"/>
    <lineage>
        <taxon>Eukaryota</taxon>
        <taxon>Viridiplantae</taxon>
        <taxon>Streptophyta</taxon>
        <taxon>Embryophyta</taxon>
        <taxon>Tracheophyta</taxon>
        <taxon>Spermatophyta</taxon>
        <taxon>Magnoliopsida</taxon>
        <taxon>Liliopsida</taxon>
        <taxon>Poales</taxon>
        <taxon>Bromeliaceae</taxon>
        <taxon>Bromelioideae</taxon>
        <taxon>Ananas</taxon>
    </lineage>
</organism>
<evidence type="ECO:0000256" key="1">
    <source>
        <dbReference type="SAM" id="MobiDB-lite"/>
    </source>
</evidence>
<feature type="compositionally biased region" description="Polar residues" evidence="1">
    <location>
        <begin position="295"/>
        <end position="317"/>
    </location>
</feature>
<accession>A0A199W447</accession>
<dbReference type="Proteomes" id="UP000092600">
    <property type="component" value="Unassembled WGS sequence"/>
</dbReference>
<feature type="region of interest" description="Disordered" evidence="1">
    <location>
        <begin position="253"/>
        <end position="317"/>
    </location>
</feature>
<feature type="compositionally biased region" description="Polar residues" evidence="1">
    <location>
        <begin position="254"/>
        <end position="265"/>
    </location>
</feature>